<dbReference type="AlphaFoldDB" id="A0AAV0RFW9"/>
<dbReference type="EMBL" id="CAMGYJ010000010">
    <property type="protein sequence ID" value="CAI0555966.1"/>
    <property type="molecule type" value="Genomic_DNA"/>
</dbReference>
<dbReference type="Pfam" id="PF00628">
    <property type="entry name" value="PHD"/>
    <property type="match status" value="1"/>
</dbReference>
<dbReference type="PANTHER" id="PTHR46201">
    <property type="entry name" value="PHD FINGER PROTEIN MALE MEIOCYTE DEATH 1-RELATED"/>
    <property type="match status" value="1"/>
</dbReference>
<keyword evidence="1" id="KW-0479">Metal-binding</keyword>
<dbReference type="InterPro" id="IPR013083">
    <property type="entry name" value="Znf_RING/FYVE/PHD"/>
</dbReference>
<dbReference type="InterPro" id="IPR001965">
    <property type="entry name" value="Znf_PHD"/>
</dbReference>
<dbReference type="InterPro" id="IPR019787">
    <property type="entry name" value="Znf_PHD-finger"/>
</dbReference>
<evidence type="ECO:0000313" key="7">
    <source>
        <dbReference type="EMBL" id="CAI0555966.1"/>
    </source>
</evidence>
<evidence type="ECO:0000256" key="3">
    <source>
        <dbReference type="ARBA" id="ARBA00022833"/>
    </source>
</evidence>
<dbReference type="InterPro" id="IPR059080">
    <property type="entry name" value="WHD_PTC1"/>
</dbReference>
<evidence type="ECO:0000313" key="8">
    <source>
        <dbReference type="Proteomes" id="UP001154282"/>
    </source>
</evidence>
<dbReference type="Proteomes" id="UP001154282">
    <property type="component" value="Unassembled WGS sequence"/>
</dbReference>
<evidence type="ECO:0000256" key="4">
    <source>
        <dbReference type="ARBA" id="ARBA00023015"/>
    </source>
</evidence>
<dbReference type="CDD" id="cd15556">
    <property type="entry name" value="PHD_MMD1_like"/>
    <property type="match status" value="1"/>
</dbReference>
<feature type="domain" description="Zinc finger PHD-type" evidence="6">
    <location>
        <begin position="633"/>
        <end position="679"/>
    </location>
</feature>
<keyword evidence="4" id="KW-0805">Transcription regulation</keyword>
<dbReference type="Gene3D" id="3.30.40.10">
    <property type="entry name" value="Zinc/RING finger domain, C3HC4 (zinc finger)"/>
    <property type="match status" value="1"/>
</dbReference>
<sequence>MVMNNRPLKRARRNRVTADLHDFLTFPGEELNSSSESPGGGGPFRETVKAFLARHARLTSPPSLFPSLLTWQTAFRVGDLVDGPDLSPLVVALDVVEEDVTRSSASVYCNQCRVVGWSNHPVCRKRYHFIIRANGSPSDGFQKLCSRCGNSLQLSESRCKWCDFVLTTDDLAEWVYSQFEDSSHLLHGVVHSNGYGHLLRVNGKEGGSQTLTGTHVMNFWDRLCTSLSVRKVSVMDVSRKYGTEYRLLHAITKGHSWYGNWGYEFGNGSYGLTSETYRQVVETLSRVPLDQILFHGRGPRTSLQAAISFYKSLSNSELLTLKDLFSFLLRLLQESNMATSESVSTVKRDLGGCPSSRVLCAWSRNDVEELQESMIKVLTAASGETKWVARHTLKGVMCKRASPELLDYSLKHLGGKLASNCMMVQARCSPSSYDVEFSLKSVDRLEPVSSAPFQTLESNYPSRQQVKSDLKFLFDSLVNPETMVQYRPSTTRQTVIDAATKLTDCKEFMKDFKPYQKLVNNPLGIYLMCQVELSDQFKEENHPTIPPELLVLPWNATVVDLKNEAARAFREVYAMCKRLQVDALLDYGLVEDSFTLKFLIGSTGAVKVKGTCPSKSAVNRYRLERGTENWTVDCTCGAKDDDGERMLACDSCGVWQHTRCIGIENCDPTPDKFMCIRCMNLLSHQRSDQKSSCSITNTEQSSKGSTSQDNVSTCREAEAAAVKVESNELTVTFSVG</sequence>
<gene>
    <name evidence="7" type="ORF">LITE_LOCUS47796</name>
</gene>
<name>A0AAV0RFW9_9ROSI</name>
<evidence type="ECO:0000256" key="1">
    <source>
        <dbReference type="ARBA" id="ARBA00022723"/>
    </source>
</evidence>
<dbReference type="Pfam" id="PF25565">
    <property type="entry name" value="Ubiquitin_At1g33420"/>
    <property type="match status" value="1"/>
</dbReference>
<dbReference type="PANTHER" id="PTHR46201:SF6">
    <property type="entry name" value="PHD FINGER PLANT-LIKE PROTEIN"/>
    <property type="match status" value="1"/>
</dbReference>
<keyword evidence="8" id="KW-1185">Reference proteome</keyword>
<evidence type="ECO:0000256" key="5">
    <source>
        <dbReference type="ARBA" id="ARBA00023163"/>
    </source>
</evidence>
<comment type="caution">
    <text evidence="7">The sequence shown here is derived from an EMBL/GenBank/DDBJ whole genome shotgun (WGS) entry which is preliminary data.</text>
</comment>
<dbReference type="Pfam" id="PF25874">
    <property type="entry name" value="WHD_plant_repro"/>
    <property type="match status" value="1"/>
</dbReference>
<dbReference type="GO" id="GO:0008270">
    <property type="term" value="F:zinc ion binding"/>
    <property type="evidence" value="ECO:0007669"/>
    <property type="project" value="UniProtKB-KW"/>
</dbReference>
<protein>
    <recommendedName>
        <fullName evidence="6">Zinc finger PHD-type domain-containing protein</fullName>
    </recommendedName>
</protein>
<dbReference type="PROSITE" id="PS01359">
    <property type="entry name" value="ZF_PHD_1"/>
    <property type="match status" value="1"/>
</dbReference>
<accession>A0AAV0RFW9</accession>
<dbReference type="InterPro" id="IPR058054">
    <property type="entry name" value="Znf_MS1-like"/>
</dbReference>
<evidence type="ECO:0000259" key="6">
    <source>
        <dbReference type="SMART" id="SM00249"/>
    </source>
</evidence>
<dbReference type="SUPFAM" id="SSF57903">
    <property type="entry name" value="FYVE/PHD zinc finger"/>
    <property type="match status" value="1"/>
</dbReference>
<dbReference type="SMART" id="SM00249">
    <property type="entry name" value="PHD"/>
    <property type="match status" value="1"/>
</dbReference>
<proteinExistence type="predicted"/>
<keyword evidence="3" id="KW-0862">Zinc</keyword>
<reference evidence="7" key="1">
    <citation type="submission" date="2022-08" db="EMBL/GenBank/DDBJ databases">
        <authorList>
            <person name="Gutierrez-Valencia J."/>
        </authorList>
    </citation>
    <scope>NUCLEOTIDE SEQUENCE</scope>
</reference>
<dbReference type="InterPro" id="IPR057765">
    <property type="entry name" value="MS1-like_ubiquitin"/>
</dbReference>
<organism evidence="7 8">
    <name type="scientific">Linum tenue</name>
    <dbReference type="NCBI Taxonomy" id="586396"/>
    <lineage>
        <taxon>Eukaryota</taxon>
        <taxon>Viridiplantae</taxon>
        <taxon>Streptophyta</taxon>
        <taxon>Embryophyta</taxon>
        <taxon>Tracheophyta</taxon>
        <taxon>Spermatophyta</taxon>
        <taxon>Magnoliopsida</taxon>
        <taxon>eudicotyledons</taxon>
        <taxon>Gunneridae</taxon>
        <taxon>Pentapetalae</taxon>
        <taxon>rosids</taxon>
        <taxon>fabids</taxon>
        <taxon>Malpighiales</taxon>
        <taxon>Linaceae</taxon>
        <taxon>Linum</taxon>
    </lineage>
</organism>
<dbReference type="InterPro" id="IPR019786">
    <property type="entry name" value="Zinc_finger_PHD-type_CS"/>
</dbReference>
<keyword evidence="5" id="KW-0804">Transcription</keyword>
<dbReference type="InterPro" id="IPR011011">
    <property type="entry name" value="Znf_FYVE_PHD"/>
</dbReference>
<evidence type="ECO:0000256" key="2">
    <source>
        <dbReference type="ARBA" id="ARBA00022771"/>
    </source>
</evidence>
<keyword evidence="2" id="KW-0863">Zinc-finger</keyword>